<keyword evidence="4" id="KW-1185">Reference proteome</keyword>
<keyword evidence="1" id="KW-0802">TPR repeat</keyword>
<reference evidence="3 4" key="1">
    <citation type="submission" date="2023-10" db="EMBL/GenBank/DDBJ databases">
        <title>The genome sequence of Streptomyces sp. HUAS YS2.</title>
        <authorList>
            <person name="Mo P."/>
        </authorList>
    </citation>
    <scope>NUCLEOTIDE SEQUENCE [LARGE SCALE GENOMIC DNA]</scope>
    <source>
        <strain evidence="3 4">HUAS YS2</strain>
    </source>
</reference>
<accession>A0ABZ0LYG9</accession>
<feature type="repeat" description="TPR" evidence="1">
    <location>
        <begin position="1068"/>
        <end position="1101"/>
    </location>
</feature>
<dbReference type="PANTHER" id="PTHR47691:SF3">
    <property type="entry name" value="HTH-TYPE TRANSCRIPTIONAL REGULATOR RV0890C-RELATED"/>
    <property type="match status" value="1"/>
</dbReference>
<dbReference type="Pfam" id="PF12770">
    <property type="entry name" value="CHAT"/>
    <property type="match status" value="1"/>
</dbReference>
<gene>
    <name evidence="3" type="ORF">R2D22_21570</name>
</gene>
<evidence type="ECO:0000256" key="1">
    <source>
        <dbReference type="PROSITE-ProRule" id="PRU00339"/>
    </source>
</evidence>
<feature type="repeat" description="TPR" evidence="1">
    <location>
        <begin position="1148"/>
        <end position="1181"/>
    </location>
</feature>
<protein>
    <submittedName>
        <fullName evidence="3">Tetratricopeptide repeat protein</fullName>
    </submittedName>
</protein>
<dbReference type="Gene3D" id="3.40.50.300">
    <property type="entry name" value="P-loop containing nucleotide triphosphate hydrolases"/>
    <property type="match status" value="1"/>
</dbReference>
<feature type="repeat" description="TPR" evidence="1">
    <location>
        <begin position="1028"/>
        <end position="1061"/>
    </location>
</feature>
<dbReference type="EMBL" id="CP137573">
    <property type="protein sequence ID" value="WOX23833.1"/>
    <property type="molecule type" value="Genomic_DNA"/>
</dbReference>
<dbReference type="PANTHER" id="PTHR47691">
    <property type="entry name" value="REGULATOR-RELATED"/>
    <property type="match status" value="1"/>
</dbReference>
<dbReference type="InterPro" id="IPR024983">
    <property type="entry name" value="CHAT_dom"/>
</dbReference>
<evidence type="ECO:0000259" key="2">
    <source>
        <dbReference type="Pfam" id="PF12770"/>
    </source>
</evidence>
<dbReference type="SUPFAM" id="SSF81901">
    <property type="entry name" value="HCP-like"/>
    <property type="match status" value="1"/>
</dbReference>
<dbReference type="Gene3D" id="1.25.40.10">
    <property type="entry name" value="Tetratricopeptide repeat domain"/>
    <property type="match status" value="2"/>
</dbReference>
<feature type="domain" description="CHAT" evidence="2">
    <location>
        <begin position="111"/>
        <end position="367"/>
    </location>
</feature>
<dbReference type="InterPro" id="IPR011990">
    <property type="entry name" value="TPR-like_helical_dom_sf"/>
</dbReference>
<sequence length="1276" mass="138731">MAERLLLDVAEDGRVALLAWPEGEAYPQGVGEPVALDWPLDRAALDELRWYLEDYLRAPFGVYGERGSQVAGRLPEWGEQVFEAVFGAGPARDAYLRARARAEARGGRVELVVRSGAAEPLGWPWELMAEPGRPTPLALDSRTTVSRTLPAADLGDVFTVAGARLRVLMVISRPRGTRDVGYQMIARPLLSRLEAVRGQVDLVVLRPPTLAHLQRVLTAAREAGEPFQIVHFDGHGVFGAPSGPLGGAGLPVMYRGPGPQGMLAFEKPEGGSDLVPADEVARVLKSAQVPVVVLNACQSAVVGSQVEAAVATRLLQEGTAAVVAMAYSVYAVAAAEFMAAFYERLFAGDRVAEAVAAGRRRLAQRDLRPSPKGLMPLADWTVPVLYSRSEVRFPGLHTERPVGTTLEEMLDEIRERPRTGEGGDTGPEAEPDTSLEAVGEFVGRDALLYTLDVAARLQRVVVLHGPGGTGKTELAKAFGRWWRDTGALEHPDGVVWHSFEPGVASFGLGGVITGLGLRLFGAQFALLDSEERQELVERVLTERRLLLVWDNFESVHTMPDPTQATPPLPEPERDALRDFLARIAARGSSAVVVTSRTPETWLGPEARRLGVPGLDTEEAGQYADHLLAPYPDARPRRESPAFGKLMEWLDGHPLSMRIVLPHLDTTGPQDLLAGLQGVERLPDTDTGTADRTTSLAAGIAYSFTHLPAADQHALTALSLLHGVADADVLGAFSSVADVPEPFRGHTPAVWQGVLDRAAEVGLLTPLGARMYRIHPALPAYLTAHWRSHALGAYADQRTAATRAMIDAYAAFGLWLTREINSGDAAIAMALIGHHQRTQGSMLGHALDQGLWVQAQDIGESLDLHWDARGMAEEARAWADRARLVLETADGAPPDLDTPAGGLWLFLVGAQANQHVWQGQLEKAGHTYRQILDALSKQSGTPQQQARLGITYHQLGVIAHQRGKLDEAEDWYRQSLAIDEELGSRSGAAGVYHQLGIVAQERGQLDEAEDWYRRSLTINEELGNRTNVATSYHQLGTVTHARGQLEEAENWYHQALGICKELGDRLGTARAYHQLGISAQERGQLDEAEDWYRQSLAISDELGNRPSTAGVYHQLGIVAQERRQLDEAENWYRQSLAIHDELGNLAGTAQASHQLGIVHQERGQLDEAEDWYRRSLAVSRELGNRPATASSYGQLGVLAGIRNRDGEALEWVVRCVTTFDQFPHPSTGPGPVHLAELTDVLGIAALERTWLAVTGRTLPSAVRDFLLAEPPTDTATP</sequence>
<dbReference type="InterPro" id="IPR027417">
    <property type="entry name" value="P-loop_NTPase"/>
</dbReference>
<dbReference type="InterPro" id="IPR019734">
    <property type="entry name" value="TPR_rpt"/>
</dbReference>
<proteinExistence type="predicted"/>
<dbReference type="RefSeq" id="WP_318106130.1">
    <property type="nucleotide sequence ID" value="NZ_CP137573.1"/>
</dbReference>
<feature type="repeat" description="TPR" evidence="1">
    <location>
        <begin position="988"/>
        <end position="1021"/>
    </location>
</feature>
<dbReference type="Proteomes" id="UP001301731">
    <property type="component" value="Chromosome"/>
</dbReference>
<dbReference type="SUPFAM" id="SSF52540">
    <property type="entry name" value="P-loop containing nucleoside triphosphate hydrolases"/>
    <property type="match status" value="1"/>
</dbReference>
<organism evidence="3 4">
    <name type="scientific">Streptomyces solicathayae</name>
    <dbReference type="NCBI Taxonomy" id="3081768"/>
    <lineage>
        <taxon>Bacteria</taxon>
        <taxon>Bacillati</taxon>
        <taxon>Actinomycetota</taxon>
        <taxon>Actinomycetes</taxon>
        <taxon>Kitasatosporales</taxon>
        <taxon>Streptomycetaceae</taxon>
        <taxon>Streptomyces</taxon>
    </lineage>
</organism>
<evidence type="ECO:0000313" key="3">
    <source>
        <dbReference type="EMBL" id="WOX23833.1"/>
    </source>
</evidence>
<evidence type="ECO:0000313" key="4">
    <source>
        <dbReference type="Proteomes" id="UP001301731"/>
    </source>
</evidence>
<feature type="repeat" description="TPR" evidence="1">
    <location>
        <begin position="948"/>
        <end position="981"/>
    </location>
</feature>
<name>A0ABZ0LYG9_9ACTN</name>
<dbReference type="Pfam" id="PF13424">
    <property type="entry name" value="TPR_12"/>
    <property type="match status" value="4"/>
</dbReference>
<dbReference type="PROSITE" id="PS50005">
    <property type="entry name" value="TPR"/>
    <property type="match status" value="5"/>
</dbReference>
<dbReference type="SMART" id="SM00028">
    <property type="entry name" value="TPR"/>
    <property type="match status" value="7"/>
</dbReference>